<dbReference type="EMBL" id="FLRD01001629">
    <property type="protein sequence ID" value="SBT57726.1"/>
    <property type="molecule type" value="Genomic_DNA"/>
</dbReference>
<proteinExistence type="predicted"/>
<gene>
    <name evidence="1" type="ORF">POVWA1_083350</name>
</gene>
<dbReference type="Proteomes" id="UP000078555">
    <property type="component" value="Unassembled WGS sequence"/>
</dbReference>
<organism evidence="1 2">
    <name type="scientific">Plasmodium ovale wallikeri</name>
    <dbReference type="NCBI Taxonomy" id="864142"/>
    <lineage>
        <taxon>Eukaryota</taxon>
        <taxon>Sar</taxon>
        <taxon>Alveolata</taxon>
        <taxon>Apicomplexa</taxon>
        <taxon>Aconoidasida</taxon>
        <taxon>Haemosporida</taxon>
        <taxon>Plasmodiidae</taxon>
        <taxon>Plasmodium</taxon>
        <taxon>Plasmodium (Plasmodium)</taxon>
    </lineage>
</organism>
<protein>
    <submittedName>
        <fullName evidence="1">PIR Superfamily Protein</fullName>
    </submittedName>
</protein>
<name>A0A1A9AM49_PLAOA</name>
<reference evidence="2" key="1">
    <citation type="submission" date="2016-05" db="EMBL/GenBank/DDBJ databases">
        <authorList>
            <person name="Naeem R."/>
        </authorList>
    </citation>
    <scope>NUCLEOTIDE SEQUENCE [LARGE SCALE GENOMIC DNA]</scope>
</reference>
<keyword evidence="2" id="KW-1185">Reference proteome</keyword>
<accession>A0A1A9AM49</accession>
<dbReference type="AlphaFoldDB" id="A0A1A9AM49"/>
<sequence>MILRTQDERKDIFTKINDKCSTKILDTIYPSIDCNSGDKSASEHGAPAARINHVVTGEASERLISQSTSFGQLKKGKTELLTMPTESETDNSSSSNTVGLVSLPILGISVLSLILYKYTPLGSKIYAHFQNKDIPINEGYEATDQYIYYIYDGGTKFCSIILIFFL</sequence>
<evidence type="ECO:0000313" key="1">
    <source>
        <dbReference type="EMBL" id="SBT57726.1"/>
    </source>
</evidence>
<evidence type="ECO:0000313" key="2">
    <source>
        <dbReference type="Proteomes" id="UP000078555"/>
    </source>
</evidence>